<dbReference type="AlphaFoldDB" id="A0A8D7BDW1"/>
<gene>
    <name evidence="1" type="ORF">GSMUA_78440.1</name>
</gene>
<name>A0A8D7BDW1_MUSAM</name>
<protein>
    <submittedName>
        <fullName evidence="1">(wild Malaysian banana) hypothetical protein</fullName>
    </submittedName>
</protein>
<accession>A0A8D7BDW1</accession>
<organism evidence="1">
    <name type="scientific">Musa acuminata subsp. malaccensis</name>
    <name type="common">Wild banana</name>
    <name type="synonym">Musa malaccensis</name>
    <dbReference type="NCBI Taxonomy" id="214687"/>
    <lineage>
        <taxon>Eukaryota</taxon>
        <taxon>Viridiplantae</taxon>
        <taxon>Streptophyta</taxon>
        <taxon>Embryophyta</taxon>
        <taxon>Tracheophyta</taxon>
        <taxon>Spermatophyta</taxon>
        <taxon>Magnoliopsida</taxon>
        <taxon>Liliopsida</taxon>
        <taxon>Zingiberales</taxon>
        <taxon>Musaceae</taxon>
        <taxon>Musa</taxon>
    </lineage>
</organism>
<dbReference type="EMBL" id="HG996467">
    <property type="protein sequence ID" value="CAG1862950.1"/>
    <property type="molecule type" value="Genomic_DNA"/>
</dbReference>
<reference evidence="1" key="1">
    <citation type="submission" date="2021-03" db="EMBL/GenBank/DDBJ databases">
        <authorList>
            <consortium name="Genoscope - CEA"/>
            <person name="William W."/>
        </authorList>
    </citation>
    <scope>NUCLEOTIDE SEQUENCE</scope>
    <source>
        <strain evidence="1">Doubled-haploid Pahang</strain>
    </source>
</reference>
<evidence type="ECO:0000313" key="1">
    <source>
        <dbReference type="EMBL" id="CAG1862950.1"/>
    </source>
</evidence>
<sequence>MPHLLLLSAAGLRWRDSDKSLLHANLSLPFSSPAQRFHGLLPQFFFFFFFCIGGYLHEEGAVLISQNNVIYRICEATSEFGLRMLMVPDNLKPTDPTFGSLNLGSQWRQIYL</sequence>
<proteinExistence type="predicted"/>